<name>A0A016W3M2_9BILA</name>
<keyword evidence="2" id="KW-1185">Reference proteome</keyword>
<proteinExistence type="predicted"/>
<dbReference type="Proteomes" id="UP000024635">
    <property type="component" value="Unassembled WGS sequence"/>
</dbReference>
<organism evidence="1 2">
    <name type="scientific">Ancylostoma ceylanicum</name>
    <dbReference type="NCBI Taxonomy" id="53326"/>
    <lineage>
        <taxon>Eukaryota</taxon>
        <taxon>Metazoa</taxon>
        <taxon>Ecdysozoa</taxon>
        <taxon>Nematoda</taxon>
        <taxon>Chromadorea</taxon>
        <taxon>Rhabditida</taxon>
        <taxon>Rhabditina</taxon>
        <taxon>Rhabditomorpha</taxon>
        <taxon>Strongyloidea</taxon>
        <taxon>Ancylostomatidae</taxon>
        <taxon>Ancylostomatinae</taxon>
        <taxon>Ancylostoma</taxon>
    </lineage>
</organism>
<protein>
    <submittedName>
        <fullName evidence="1">Uncharacterized protein</fullName>
    </submittedName>
</protein>
<dbReference type="AlphaFoldDB" id="A0A016W3M2"/>
<evidence type="ECO:0000313" key="2">
    <source>
        <dbReference type="Proteomes" id="UP000024635"/>
    </source>
</evidence>
<accession>A0A016W3M2</accession>
<comment type="caution">
    <text evidence="1">The sequence shown here is derived from an EMBL/GenBank/DDBJ whole genome shotgun (WGS) entry which is preliminary data.</text>
</comment>
<gene>
    <name evidence="1" type="primary">Acey_s0002.g856</name>
    <name evidence="1" type="ORF">Y032_0002g856</name>
</gene>
<evidence type="ECO:0000313" key="1">
    <source>
        <dbReference type="EMBL" id="EYC33553.1"/>
    </source>
</evidence>
<dbReference type="EMBL" id="JARK01001338">
    <property type="protein sequence ID" value="EYC33553.1"/>
    <property type="molecule type" value="Genomic_DNA"/>
</dbReference>
<sequence length="102" mass="11723">MKFMEADQDLQERRPENLSIHLKFRISGQPLKEMIGKRLMQHQPQPRLSNHVELLGKGVQLQESSTFFLDEERSNIEGEAVGVNGESLDPAHTVTPFELKHF</sequence>
<reference evidence="2" key="1">
    <citation type="journal article" date="2015" name="Nat. Genet.">
        <title>The genome and transcriptome of the zoonotic hookworm Ancylostoma ceylanicum identify infection-specific gene families.</title>
        <authorList>
            <person name="Schwarz E.M."/>
            <person name="Hu Y."/>
            <person name="Antoshechkin I."/>
            <person name="Miller M.M."/>
            <person name="Sternberg P.W."/>
            <person name="Aroian R.V."/>
        </authorList>
    </citation>
    <scope>NUCLEOTIDE SEQUENCE</scope>
    <source>
        <strain evidence="2">HY135</strain>
    </source>
</reference>